<sequence length="256" mass="29036">RDGYAFLDGIQEITTRCRTDTGIWYPRTYFPTCFESEVEEKPQIVLEPEEEDGRLIETLRICEKRTSPVSGYVNCRYDALEMNCTGRCRRGYYFPDGKRTMVLQCRTENGIWHPQRNFPDCSQNGEISTGGNTGNDKERENLVSESGCGHKPDPPATGYLSCLNYSHAVECTGTCMPGYGFTNGDTAMTLTCPVNTGKWAPSSYFPPCYLKDYITEKEDTIQTEDKTTSNELCSRPMTPKGGYIHCEEQFSHGYRR</sequence>
<reference evidence="2" key="1">
    <citation type="submission" date="2007-10" db="EMBL/GenBank/DDBJ databases">
        <title>Classification and functional annotation of ESTs from venom glands of Isometrus maculatus.</title>
        <authorList>
            <person name="Li W."/>
            <person name="Ma Y."/>
            <person name="Zhao R."/>
            <person name="Cao Z."/>
        </authorList>
    </citation>
    <scope>NUCLEOTIDE SEQUENCE</scope>
    <source>
        <tissue evidence="2">Venom gland</tissue>
    </source>
</reference>
<evidence type="ECO:0000313" key="2">
    <source>
        <dbReference type="EMBL" id="ACD11950.1"/>
    </source>
</evidence>
<dbReference type="EMBL" id="EU252386">
    <property type="protein sequence ID" value="ACD11950.1"/>
    <property type="molecule type" value="mRNA"/>
</dbReference>
<accession>A0A0U1SF01</accession>
<feature type="region of interest" description="Disordered" evidence="1">
    <location>
        <begin position="121"/>
        <end position="149"/>
    </location>
</feature>
<feature type="compositionally biased region" description="Basic and acidic residues" evidence="1">
    <location>
        <begin position="135"/>
        <end position="149"/>
    </location>
</feature>
<protein>
    <recommendedName>
        <fullName evidence="3">Sushi domain-containing protein</fullName>
    </recommendedName>
</protein>
<dbReference type="AlphaFoldDB" id="A0A0U1SF01"/>
<feature type="non-terminal residue" evidence="2">
    <location>
        <position position="256"/>
    </location>
</feature>
<proteinExistence type="evidence at transcript level"/>
<evidence type="ECO:0000256" key="1">
    <source>
        <dbReference type="SAM" id="MobiDB-lite"/>
    </source>
</evidence>
<evidence type="ECO:0008006" key="3">
    <source>
        <dbReference type="Google" id="ProtNLM"/>
    </source>
</evidence>
<name>A0A0U1SF01_ISOMC</name>
<organism evidence="2">
    <name type="scientific">Isometrus maculatus</name>
    <name type="common">Lesser brown scorpion</name>
    <name type="synonym">Scorpio maculatus</name>
    <dbReference type="NCBI Taxonomy" id="497827"/>
    <lineage>
        <taxon>Eukaryota</taxon>
        <taxon>Metazoa</taxon>
        <taxon>Ecdysozoa</taxon>
        <taxon>Arthropoda</taxon>
        <taxon>Chelicerata</taxon>
        <taxon>Arachnida</taxon>
        <taxon>Scorpiones</taxon>
        <taxon>Buthida</taxon>
        <taxon>Buthoidea</taxon>
        <taxon>Buthidae</taxon>
        <taxon>Isometrus</taxon>
    </lineage>
</organism>
<feature type="compositionally biased region" description="Polar residues" evidence="1">
    <location>
        <begin position="121"/>
        <end position="130"/>
    </location>
</feature>
<feature type="non-terminal residue" evidence="2">
    <location>
        <position position="1"/>
    </location>
</feature>